<protein>
    <submittedName>
        <fullName evidence="1">Uncharacterized protein</fullName>
    </submittedName>
</protein>
<dbReference type="EMBL" id="VLKH01000020">
    <property type="protein sequence ID" value="TWH76378.1"/>
    <property type="molecule type" value="Genomic_DNA"/>
</dbReference>
<dbReference type="AlphaFoldDB" id="A0A562IZM1"/>
<accession>A0A562IZM1</accession>
<comment type="caution">
    <text evidence="1">The sequence shown here is derived from an EMBL/GenBank/DDBJ whole genome shotgun (WGS) entry which is preliminary data.</text>
</comment>
<proteinExistence type="predicted"/>
<dbReference type="OrthoDB" id="3034909at2"/>
<dbReference type="RefSeq" id="WP_145087111.1">
    <property type="nucleotide sequence ID" value="NZ_DAMBUX010000040.1"/>
</dbReference>
<dbReference type="Proteomes" id="UP000315343">
    <property type="component" value="Unassembled WGS sequence"/>
</dbReference>
<evidence type="ECO:0000313" key="1">
    <source>
        <dbReference type="EMBL" id="TWH76378.1"/>
    </source>
</evidence>
<organism evidence="1 2">
    <name type="scientific">Sedimentibacter saalensis</name>
    <dbReference type="NCBI Taxonomy" id="130788"/>
    <lineage>
        <taxon>Bacteria</taxon>
        <taxon>Bacillati</taxon>
        <taxon>Bacillota</taxon>
        <taxon>Tissierellia</taxon>
        <taxon>Sedimentibacter</taxon>
    </lineage>
</organism>
<keyword evidence="2" id="KW-1185">Reference proteome</keyword>
<sequence>MLQVHSIILWANAKNDEFKTSVDRAYALIMALKEFGTELSPNYLTAKRKKDAKPFDYTYETLEELIRKGVNKEGKTVFADLGYSVSFFSSLVEQDSAGIKFHVGTSNPKFIDTFIIHLPQTCPIYTDTTIGERLINLFKKCVDIFDPFWGCLGNGVNARRYDGYWGDTLPTSTHWINYFGESVTKQLSVTRIEKCPIYKVEKLSKGYFLQLKTTPIDDTNEGDIKIQANANKYFGF</sequence>
<evidence type="ECO:0000313" key="2">
    <source>
        <dbReference type="Proteomes" id="UP000315343"/>
    </source>
</evidence>
<reference evidence="1 2" key="1">
    <citation type="submission" date="2019-07" db="EMBL/GenBank/DDBJ databases">
        <title>Genomic Encyclopedia of Type Strains, Phase I: the one thousand microbial genomes (KMG-I) project.</title>
        <authorList>
            <person name="Kyrpides N."/>
        </authorList>
    </citation>
    <scope>NUCLEOTIDE SEQUENCE [LARGE SCALE GENOMIC DNA]</scope>
    <source>
        <strain evidence="1 2">DSM 13558</strain>
    </source>
</reference>
<gene>
    <name evidence="1" type="ORF">LY60_03657</name>
</gene>
<name>A0A562IZM1_9FIRM</name>